<feature type="compositionally biased region" description="Basic and acidic residues" evidence="1">
    <location>
        <begin position="120"/>
        <end position="129"/>
    </location>
</feature>
<protein>
    <submittedName>
        <fullName evidence="2">Uncharacterized protein</fullName>
    </submittedName>
</protein>
<evidence type="ECO:0000313" key="2">
    <source>
        <dbReference type="EMBL" id="KAF6390296.1"/>
    </source>
</evidence>
<dbReference type="Proteomes" id="UP000585614">
    <property type="component" value="Unassembled WGS sequence"/>
</dbReference>
<accession>A0A7J8AVS2</accession>
<feature type="region of interest" description="Disordered" evidence="1">
    <location>
        <begin position="79"/>
        <end position="129"/>
    </location>
</feature>
<organism evidence="2 3">
    <name type="scientific">Rhinolophus ferrumequinum</name>
    <name type="common">Greater horseshoe bat</name>
    <dbReference type="NCBI Taxonomy" id="59479"/>
    <lineage>
        <taxon>Eukaryota</taxon>
        <taxon>Metazoa</taxon>
        <taxon>Chordata</taxon>
        <taxon>Craniata</taxon>
        <taxon>Vertebrata</taxon>
        <taxon>Euteleostomi</taxon>
        <taxon>Mammalia</taxon>
        <taxon>Eutheria</taxon>
        <taxon>Laurasiatheria</taxon>
        <taxon>Chiroptera</taxon>
        <taxon>Yinpterochiroptera</taxon>
        <taxon>Rhinolophoidea</taxon>
        <taxon>Rhinolophidae</taxon>
        <taxon>Rhinolophinae</taxon>
        <taxon>Rhinolophus</taxon>
    </lineage>
</organism>
<sequence>MGMRHAIFNPNMQGPDDELFTASMRGLVLDTAPVSAFGSLFAILTPYVGWRIHEVATAMATLGDVESRRQRKLRQEIRAVETQKSKSKVQGRGCGPQRVTRTQMCGVPAATNRTVPEWGRGNEKRHSHK</sequence>
<dbReference type="AlphaFoldDB" id="A0A7J8AVS2"/>
<gene>
    <name evidence="2" type="ORF">mRhiFer1_007870</name>
</gene>
<reference evidence="2 3" key="1">
    <citation type="journal article" date="2020" name="Nature">
        <title>Six reference-quality genomes reveal evolution of bat adaptations.</title>
        <authorList>
            <person name="Jebb D."/>
            <person name="Huang Z."/>
            <person name="Pippel M."/>
            <person name="Hughes G.M."/>
            <person name="Lavrichenko K."/>
            <person name="Devanna P."/>
            <person name="Winkler S."/>
            <person name="Jermiin L.S."/>
            <person name="Skirmuntt E.C."/>
            <person name="Katzourakis A."/>
            <person name="Burkitt-Gray L."/>
            <person name="Ray D.A."/>
            <person name="Sullivan K.A.M."/>
            <person name="Roscito J.G."/>
            <person name="Kirilenko B.M."/>
            <person name="Davalos L.M."/>
            <person name="Corthals A.P."/>
            <person name="Power M.L."/>
            <person name="Jones G."/>
            <person name="Ransome R.D."/>
            <person name="Dechmann D.K.N."/>
            <person name="Locatelli A.G."/>
            <person name="Puechmaille S.J."/>
            <person name="Fedrigo O."/>
            <person name="Jarvis E.D."/>
            <person name="Hiller M."/>
            <person name="Vernes S.C."/>
            <person name="Myers E.W."/>
            <person name="Teeling E.C."/>
        </authorList>
    </citation>
    <scope>NUCLEOTIDE SEQUENCE [LARGE SCALE GENOMIC DNA]</scope>
    <source>
        <strain evidence="2">MRhiFer1</strain>
        <tissue evidence="2">Lung</tissue>
    </source>
</reference>
<name>A0A7J8AVS2_RHIFE</name>
<comment type="caution">
    <text evidence="2">The sequence shown here is derived from an EMBL/GenBank/DDBJ whole genome shotgun (WGS) entry which is preliminary data.</text>
</comment>
<proteinExistence type="predicted"/>
<evidence type="ECO:0000313" key="3">
    <source>
        <dbReference type="Proteomes" id="UP000585614"/>
    </source>
</evidence>
<evidence type="ECO:0000256" key="1">
    <source>
        <dbReference type="SAM" id="MobiDB-lite"/>
    </source>
</evidence>
<dbReference type="EMBL" id="JACAGC010000001">
    <property type="protein sequence ID" value="KAF6390296.1"/>
    <property type="molecule type" value="Genomic_DNA"/>
</dbReference>